<dbReference type="InterPro" id="IPR036412">
    <property type="entry name" value="HAD-like_sf"/>
</dbReference>
<dbReference type="PRINTS" id="PR00413">
    <property type="entry name" value="HADHALOGNASE"/>
</dbReference>
<name>A0ABY4KZM6_THEAE</name>
<dbReference type="PANTHER" id="PTHR46470">
    <property type="entry name" value="N-ACYLNEURAMINATE-9-PHOSPHATASE"/>
    <property type="match status" value="1"/>
</dbReference>
<comment type="cofactor">
    <cofactor evidence="1">
        <name>Mg(2+)</name>
        <dbReference type="ChEBI" id="CHEBI:18420"/>
    </cofactor>
</comment>
<dbReference type="InterPro" id="IPR006439">
    <property type="entry name" value="HAD-SF_hydro_IA"/>
</dbReference>
<protein>
    <submittedName>
        <fullName evidence="4">HAD family hydrolase</fullName>
    </submittedName>
</protein>
<evidence type="ECO:0000256" key="3">
    <source>
        <dbReference type="ARBA" id="ARBA00022842"/>
    </source>
</evidence>
<dbReference type="NCBIfam" id="TIGR01509">
    <property type="entry name" value="HAD-SF-IA-v3"/>
    <property type="match status" value="1"/>
</dbReference>
<dbReference type="GO" id="GO:0016787">
    <property type="term" value="F:hydrolase activity"/>
    <property type="evidence" value="ECO:0007669"/>
    <property type="project" value="UniProtKB-KW"/>
</dbReference>
<dbReference type="SUPFAM" id="SSF56784">
    <property type="entry name" value="HAD-like"/>
    <property type="match status" value="1"/>
</dbReference>
<evidence type="ECO:0000256" key="1">
    <source>
        <dbReference type="ARBA" id="ARBA00001946"/>
    </source>
</evidence>
<dbReference type="Gene3D" id="3.40.50.1000">
    <property type="entry name" value="HAD superfamily/HAD-like"/>
    <property type="match status" value="1"/>
</dbReference>
<dbReference type="EMBL" id="CP051627">
    <property type="protein sequence ID" value="UPT20866.1"/>
    <property type="molecule type" value="Genomic_DNA"/>
</dbReference>
<dbReference type="InterPro" id="IPR051400">
    <property type="entry name" value="HAD-like_hydrolase"/>
</dbReference>
<dbReference type="NCBIfam" id="TIGR01549">
    <property type="entry name" value="HAD-SF-IA-v1"/>
    <property type="match status" value="1"/>
</dbReference>
<proteinExistence type="predicted"/>
<dbReference type="Proteomes" id="UP000832041">
    <property type="component" value="Chromosome"/>
</dbReference>
<evidence type="ECO:0000256" key="2">
    <source>
        <dbReference type="ARBA" id="ARBA00022801"/>
    </source>
</evidence>
<accession>A0ABY4KZM6</accession>
<dbReference type="Pfam" id="PF00702">
    <property type="entry name" value="Hydrolase"/>
    <property type="match status" value="1"/>
</dbReference>
<keyword evidence="2 4" id="KW-0378">Hydrolase</keyword>
<gene>
    <name evidence="4" type="ORF">FOF52_07750</name>
</gene>
<evidence type="ECO:0000313" key="5">
    <source>
        <dbReference type="Proteomes" id="UP000832041"/>
    </source>
</evidence>
<dbReference type="PANTHER" id="PTHR46470:SF4">
    <property type="entry name" value="5-AMINO-6-(5-PHOSPHO-D-RIBITYLAMINO)URACIL PHOSPHATASE YIGB"/>
    <property type="match status" value="1"/>
</dbReference>
<evidence type="ECO:0000313" key="4">
    <source>
        <dbReference type="EMBL" id="UPT20866.1"/>
    </source>
</evidence>
<dbReference type="RefSeq" id="WP_248593155.1">
    <property type="nucleotide sequence ID" value="NZ_BAABEB010000027.1"/>
</dbReference>
<keyword evidence="3" id="KW-0460">Magnesium</keyword>
<dbReference type="InterPro" id="IPR023214">
    <property type="entry name" value="HAD_sf"/>
</dbReference>
<dbReference type="Gene3D" id="1.20.120.1600">
    <property type="match status" value="1"/>
</dbReference>
<organism evidence="4 5">
    <name type="scientific">Thermobifida alba</name>
    <name type="common">Thermomonospora alba</name>
    <dbReference type="NCBI Taxonomy" id="53522"/>
    <lineage>
        <taxon>Bacteria</taxon>
        <taxon>Bacillati</taxon>
        <taxon>Actinomycetota</taxon>
        <taxon>Actinomycetes</taxon>
        <taxon>Streptosporangiales</taxon>
        <taxon>Nocardiopsidaceae</taxon>
        <taxon>Thermobifida</taxon>
    </lineage>
</organism>
<reference evidence="4 5" key="1">
    <citation type="submission" date="2020-04" db="EMBL/GenBank/DDBJ databases">
        <title>Thermobifida alba genome sequencing and assembly.</title>
        <authorList>
            <person name="Luzics S."/>
            <person name="Horvath B."/>
            <person name="Nagy I."/>
            <person name="Toth A."/>
            <person name="Nagy I."/>
            <person name="Kukolya J."/>
        </authorList>
    </citation>
    <scope>NUCLEOTIDE SEQUENCE [LARGE SCALE GENOMIC DNA]</scope>
    <source>
        <strain evidence="4 5">DSM 43795</strain>
    </source>
</reference>
<sequence length="244" mass="26363">MPQHPATPPAAVLFSLDDTLVDDHNAVSHGLRALMERLGHPNFSAARVLWDVQGLLSTGAYLAGRIPQAEKRRQLVRALATQAGHPHISDQHCDELYQRYLDAHRSAWRAFDDVTPALAQLAQHNVRLGVITNGEQARQHDKLAALNLARHFGVVVCADTAGTSKPDPRIFLMACQQLGVAPHQTWYVGDQVYPDALGAINAGLHPVLCDRHRLLPATDLPTVHSLTELAALPSGASPTGAGLL</sequence>
<keyword evidence="5" id="KW-1185">Reference proteome</keyword>